<name>A0A117EDP0_STRSC</name>
<feature type="region of interest" description="Disordered" evidence="6">
    <location>
        <begin position="1"/>
        <end position="33"/>
    </location>
</feature>
<dbReference type="Gene3D" id="3.30.200.20">
    <property type="entry name" value="Phosphorylase Kinase, domain 1"/>
    <property type="match status" value="1"/>
</dbReference>
<dbReference type="InterPro" id="IPR002477">
    <property type="entry name" value="Peptidoglycan-bd-like"/>
</dbReference>
<dbReference type="PROSITE" id="PS00108">
    <property type="entry name" value="PROTEIN_KINASE_ST"/>
    <property type="match status" value="1"/>
</dbReference>
<evidence type="ECO:0000256" key="3">
    <source>
        <dbReference type="ARBA" id="ARBA00022777"/>
    </source>
</evidence>
<keyword evidence="1 9" id="KW-0808">Transferase</keyword>
<feature type="compositionally biased region" description="Low complexity" evidence="6">
    <location>
        <begin position="505"/>
        <end position="523"/>
    </location>
</feature>
<dbReference type="InterPro" id="IPR017441">
    <property type="entry name" value="Protein_kinase_ATP_BS"/>
</dbReference>
<dbReference type="PANTHER" id="PTHR43289:SF34">
    <property type="entry name" value="SERINE_THREONINE-PROTEIN KINASE YBDM-RELATED"/>
    <property type="match status" value="1"/>
</dbReference>
<dbReference type="SUPFAM" id="SSF56112">
    <property type="entry name" value="Protein kinase-like (PK-like)"/>
    <property type="match status" value="1"/>
</dbReference>
<dbReference type="CDD" id="cd14014">
    <property type="entry name" value="STKc_PknB_like"/>
    <property type="match status" value="1"/>
</dbReference>
<evidence type="ECO:0000256" key="4">
    <source>
        <dbReference type="ARBA" id="ARBA00022840"/>
    </source>
</evidence>
<evidence type="ECO:0000259" key="8">
    <source>
        <dbReference type="PROSITE" id="PS50011"/>
    </source>
</evidence>
<comment type="caution">
    <text evidence="9">The sequence shown here is derived from an EMBL/GenBank/DDBJ whole genome shotgun (WGS) entry which is preliminary data.</text>
</comment>
<dbReference type="EMBL" id="BCMM01000013">
    <property type="protein sequence ID" value="GAQ62765.1"/>
    <property type="molecule type" value="Genomic_DNA"/>
</dbReference>
<dbReference type="EC" id="2.7.11.1" evidence="9"/>
<dbReference type="InterPro" id="IPR036365">
    <property type="entry name" value="PGBD-like_sf"/>
</dbReference>
<dbReference type="GO" id="GO:0005524">
    <property type="term" value="F:ATP binding"/>
    <property type="evidence" value="ECO:0007669"/>
    <property type="project" value="UniProtKB-UniRule"/>
</dbReference>
<protein>
    <submittedName>
        <fullName evidence="9">Serine/threonine-protein kinase AfsK</fullName>
        <ecNumber evidence="9">2.7.11.1</ecNumber>
    </submittedName>
</protein>
<evidence type="ECO:0000313" key="9">
    <source>
        <dbReference type="EMBL" id="GAQ62765.1"/>
    </source>
</evidence>
<evidence type="ECO:0000256" key="6">
    <source>
        <dbReference type="SAM" id="MobiDB-lite"/>
    </source>
</evidence>
<keyword evidence="3 9" id="KW-0418">Kinase</keyword>
<dbReference type="AlphaFoldDB" id="A0A117EDP0"/>
<feature type="compositionally biased region" description="Low complexity" evidence="6">
    <location>
        <begin position="482"/>
        <end position="493"/>
    </location>
</feature>
<dbReference type="GO" id="GO:0004674">
    <property type="term" value="F:protein serine/threonine kinase activity"/>
    <property type="evidence" value="ECO:0007669"/>
    <property type="project" value="UniProtKB-EC"/>
</dbReference>
<reference evidence="9 10" key="2">
    <citation type="journal article" date="2016" name="Genome Announc.">
        <title>Draft Genome Sequences of Streptomyces scabiei S58, Streptomyces turgidiscabies T45, and Streptomyces acidiscabies a10, the Pathogens of Potato Common Scab, Isolated in Japan.</title>
        <authorList>
            <person name="Tomihama T."/>
            <person name="Nishi Y."/>
            <person name="Sakai M."/>
            <person name="Ikenaga M."/>
            <person name="Okubo T."/>
            <person name="Ikeda S."/>
        </authorList>
    </citation>
    <scope>NUCLEOTIDE SEQUENCE [LARGE SCALE GENOMIC DNA]</scope>
    <source>
        <strain evidence="9 10">S58</strain>
    </source>
</reference>
<organism evidence="9 10">
    <name type="scientific">Streptomyces scabiei</name>
    <dbReference type="NCBI Taxonomy" id="1930"/>
    <lineage>
        <taxon>Bacteria</taxon>
        <taxon>Bacillati</taxon>
        <taxon>Actinomycetota</taxon>
        <taxon>Actinomycetes</taxon>
        <taxon>Kitasatosporales</taxon>
        <taxon>Streptomycetaceae</taxon>
        <taxon>Streptomyces</taxon>
    </lineage>
</organism>
<feature type="binding site" evidence="5">
    <location>
        <position position="68"/>
    </location>
    <ligand>
        <name>ATP</name>
        <dbReference type="ChEBI" id="CHEBI:30616"/>
    </ligand>
</feature>
<feature type="region of interest" description="Disordered" evidence="6">
    <location>
        <begin position="350"/>
        <end position="394"/>
    </location>
</feature>
<gene>
    <name evidence="9" type="primary">afsK_5</name>
    <name evidence="9" type="ORF">SsS58_03135</name>
</gene>
<evidence type="ECO:0000313" key="10">
    <source>
        <dbReference type="Proteomes" id="UP000067448"/>
    </source>
</evidence>
<proteinExistence type="predicted"/>
<dbReference type="PROSITE" id="PS00107">
    <property type="entry name" value="PROTEIN_KINASE_ATP"/>
    <property type="match status" value="1"/>
</dbReference>
<evidence type="ECO:0000256" key="7">
    <source>
        <dbReference type="SAM" id="Phobius"/>
    </source>
</evidence>
<keyword evidence="2 5" id="KW-0547">Nucleotide-binding</keyword>
<dbReference type="InterPro" id="IPR008271">
    <property type="entry name" value="Ser/Thr_kinase_AS"/>
</dbReference>
<dbReference type="Gene3D" id="1.10.510.10">
    <property type="entry name" value="Transferase(Phosphotransferase) domain 1"/>
    <property type="match status" value="1"/>
</dbReference>
<dbReference type="SUPFAM" id="SSF47090">
    <property type="entry name" value="PGBD-like"/>
    <property type="match status" value="1"/>
</dbReference>
<dbReference type="Proteomes" id="UP000067448">
    <property type="component" value="Unassembled WGS sequence"/>
</dbReference>
<dbReference type="Pfam" id="PF00069">
    <property type="entry name" value="Pkinase"/>
    <property type="match status" value="1"/>
</dbReference>
<dbReference type="Gene3D" id="1.10.101.10">
    <property type="entry name" value="PGBD-like superfamily/PGBD"/>
    <property type="match status" value="1"/>
</dbReference>
<feature type="domain" description="Protein kinase" evidence="8">
    <location>
        <begin position="38"/>
        <end position="300"/>
    </location>
</feature>
<dbReference type="InterPro" id="IPR000719">
    <property type="entry name" value="Prot_kinase_dom"/>
</dbReference>
<evidence type="ECO:0000256" key="1">
    <source>
        <dbReference type="ARBA" id="ARBA00022679"/>
    </source>
</evidence>
<dbReference type="Pfam" id="PF01471">
    <property type="entry name" value="PG_binding_1"/>
    <property type="match status" value="1"/>
</dbReference>
<accession>A0A117EDP0</accession>
<feature type="compositionally biased region" description="Gly residues" evidence="6">
    <location>
        <begin position="494"/>
        <end position="504"/>
    </location>
</feature>
<feature type="region of interest" description="Disordered" evidence="6">
    <location>
        <begin position="424"/>
        <end position="542"/>
    </location>
</feature>
<dbReference type="SMART" id="SM00220">
    <property type="entry name" value="S_TKc"/>
    <property type="match status" value="1"/>
</dbReference>
<keyword evidence="4 5" id="KW-0067">ATP-binding</keyword>
<keyword evidence="7" id="KW-1133">Transmembrane helix</keyword>
<sequence>MSDQRPVPPSSTADRAPALRQAGALPLRPGDPDRIGPYVPLGLLGSGGMGRVYLARPTDGGPDLVAVKVIRPEYAEDVRFRRRFEQEAAVHSRIRTPRMPRLAGTGFRDEMLWMATEYLPGLDLSAAVDEDGPLTAPAVRRLVAELGQALADLSAAGIVHRDLKPSNVLLSAQGAHVIDFGIAKAADASAITGTGNRVGTPAYMSPEYLRTGECDTASDVFSLACTLVFATIGRAPFGDGTGVDVMHRVAFEEPNPDVLAEIADADPGLAALLAACLAKEPGRRPTPGQLIEAASSDSWGAWGSEAVAYDFPEAGAARGTGADGPSGTFDWPEPLAGRVLARQRACETLRRVPLDRPGPRPAAKAAAAEGDASPGPSADASAQPLPPTAPGGRARRKRVLIGAAGLTACLAAAGVVLTLLSPSTTEASPRKGTTDSAGARPGDSVSLPASKSADRAGAAPDGGSGASEVSDKEKEERASGDGDTTGPGASASGTGNGKGTGSGSGDPAPTDSSSPDTRTSAPADPSPTPPDEPTEPGTPAWLTDCNYYYGNGRTRPGDSGDRVRQVQCMLSKRGYSLGPGGVSGEFDDGTTAAVQKFQYAKGLVVKDGVVRPRVWKALRSAN</sequence>
<feature type="transmembrane region" description="Helical" evidence="7">
    <location>
        <begin position="399"/>
        <end position="420"/>
    </location>
</feature>
<evidence type="ECO:0000256" key="5">
    <source>
        <dbReference type="PROSITE-ProRule" id="PRU10141"/>
    </source>
</evidence>
<dbReference type="OrthoDB" id="4326333at2"/>
<reference evidence="10" key="3">
    <citation type="submission" date="2016-02" db="EMBL/GenBank/DDBJ databases">
        <title>Draft genome of pathogenic Streptomyces sp. in Japan.</title>
        <authorList>
            <person name="Tomihama T."/>
            <person name="Ikenaga M."/>
            <person name="Sakai M."/>
            <person name="Okubo T."/>
            <person name="Ikeda S."/>
        </authorList>
    </citation>
    <scope>NUCLEOTIDE SEQUENCE [LARGE SCALE GENOMIC DNA]</scope>
    <source>
        <strain evidence="10">S58</strain>
    </source>
</reference>
<feature type="compositionally biased region" description="Low complexity" evidence="6">
    <location>
        <begin position="361"/>
        <end position="382"/>
    </location>
</feature>
<dbReference type="PANTHER" id="PTHR43289">
    <property type="entry name" value="MITOGEN-ACTIVATED PROTEIN KINASE KINASE KINASE 20-RELATED"/>
    <property type="match status" value="1"/>
</dbReference>
<dbReference type="InterPro" id="IPR036366">
    <property type="entry name" value="PGBDSf"/>
</dbReference>
<keyword evidence="7" id="KW-0812">Transmembrane</keyword>
<feature type="compositionally biased region" description="Basic and acidic residues" evidence="6">
    <location>
        <begin position="469"/>
        <end position="480"/>
    </location>
</feature>
<dbReference type="InterPro" id="IPR011009">
    <property type="entry name" value="Kinase-like_dom_sf"/>
</dbReference>
<keyword evidence="7" id="KW-0472">Membrane</keyword>
<reference evidence="10" key="1">
    <citation type="submission" date="2015-11" db="EMBL/GenBank/DDBJ databases">
        <authorList>
            <consortium name="Cross-ministerial Strategic Innovation Promotion Program (SIP) consortium"/>
            <person name="Tomihama T."/>
            <person name="Ikenaga M."/>
            <person name="Sakai M."/>
            <person name="Okubo T."/>
            <person name="Ikeda S."/>
        </authorList>
    </citation>
    <scope>NUCLEOTIDE SEQUENCE [LARGE SCALE GENOMIC DNA]</scope>
    <source>
        <strain evidence="10">S58</strain>
    </source>
</reference>
<evidence type="ECO:0000256" key="2">
    <source>
        <dbReference type="ARBA" id="ARBA00022741"/>
    </source>
</evidence>
<dbReference type="PROSITE" id="PS50011">
    <property type="entry name" value="PROTEIN_KINASE_DOM"/>
    <property type="match status" value="1"/>
</dbReference>